<dbReference type="GO" id="GO:0005829">
    <property type="term" value="C:cytosol"/>
    <property type="evidence" value="ECO:0007669"/>
    <property type="project" value="TreeGrafter"/>
</dbReference>
<dbReference type="GO" id="GO:0009898">
    <property type="term" value="C:cytoplasmic side of plasma membrane"/>
    <property type="evidence" value="ECO:0007669"/>
    <property type="project" value="TreeGrafter"/>
</dbReference>
<protein>
    <recommendedName>
        <fullName evidence="1">Rv3660c-like CheY-like N-terminal domain-containing protein</fullName>
    </recommendedName>
</protein>
<name>A0A2G3PQF0_WILMA</name>
<dbReference type="SUPFAM" id="SSF52540">
    <property type="entry name" value="P-loop containing nucleoside triphosphate hydrolases"/>
    <property type="match status" value="1"/>
</dbReference>
<proteinExistence type="predicted"/>
<dbReference type="InterPro" id="IPR022521">
    <property type="entry name" value="Rv3660c"/>
</dbReference>
<evidence type="ECO:0000313" key="2">
    <source>
        <dbReference type="EMBL" id="PHV68015.1"/>
    </source>
</evidence>
<organism evidence="2 3">
    <name type="scientific">Williamsia marianensis</name>
    <dbReference type="NCBI Taxonomy" id="85044"/>
    <lineage>
        <taxon>Bacteria</taxon>
        <taxon>Bacillati</taxon>
        <taxon>Actinomycetota</taxon>
        <taxon>Actinomycetes</taxon>
        <taxon>Mycobacteriales</taxon>
        <taxon>Nocardiaceae</taxon>
        <taxon>Williamsia</taxon>
    </lineage>
</organism>
<dbReference type="RefSeq" id="WP_099381181.1">
    <property type="nucleotide sequence ID" value="NZ_PEBD01000004.1"/>
</dbReference>
<dbReference type="AlphaFoldDB" id="A0A2G3PQF0"/>
<dbReference type="InterPro" id="IPR050625">
    <property type="entry name" value="ParA/MinD_ATPase"/>
</dbReference>
<evidence type="ECO:0000313" key="3">
    <source>
        <dbReference type="Proteomes" id="UP000225108"/>
    </source>
</evidence>
<dbReference type="InterPro" id="IPR027417">
    <property type="entry name" value="P-loop_NTPase"/>
</dbReference>
<evidence type="ECO:0000259" key="1">
    <source>
        <dbReference type="Pfam" id="PF26563"/>
    </source>
</evidence>
<dbReference type="Pfam" id="PF26563">
    <property type="entry name" value="Rv3660c_N"/>
    <property type="match status" value="1"/>
</dbReference>
<dbReference type="GO" id="GO:0005524">
    <property type="term" value="F:ATP binding"/>
    <property type="evidence" value="ECO:0007669"/>
    <property type="project" value="TreeGrafter"/>
</dbReference>
<dbReference type="PANTHER" id="PTHR43384:SF11">
    <property type="entry name" value="SEPTUM SITE DETERMINING PROTEIN"/>
    <property type="match status" value="1"/>
</dbReference>
<dbReference type="NCBIfam" id="TIGR03815">
    <property type="entry name" value="CpaE_hom_Actino"/>
    <property type="match status" value="1"/>
</dbReference>
<comment type="caution">
    <text evidence="2">The sequence shown here is derived from an EMBL/GenBank/DDBJ whole genome shotgun (WGS) entry which is preliminary data.</text>
</comment>
<dbReference type="Gene3D" id="3.40.50.300">
    <property type="entry name" value="P-loop containing nucleotide triphosphate hydrolases"/>
    <property type="match status" value="1"/>
</dbReference>
<reference evidence="2 3" key="1">
    <citation type="submission" date="2017-10" db="EMBL/GenBank/DDBJ databases">
        <title>The draft genome sequence of Williamsia sp. BULT 1.1 isolated from the semi-arid grassland soils from South Africa.</title>
        <authorList>
            <person name="Kabwe M.H."/>
            <person name="Govender N."/>
            <person name="Mutseka Lunga P."/>
            <person name="Vikram S."/>
            <person name="Makhalanyane T.P."/>
        </authorList>
    </citation>
    <scope>NUCLEOTIDE SEQUENCE [LARGE SCALE GENOMIC DNA]</scope>
    <source>
        <strain evidence="2 3">BULT 1.1</strain>
    </source>
</reference>
<accession>A0A2G3PQF0</accession>
<sequence length="355" mass="36758">MPESPSVLVMVSSEVVDDVARVAAASGYQVWRAAPDRCRREWSEATAVLVDATTVDATLSAGLPRRPGVMVVGLTGSGPDMWRTALALGAEDGFVLPDDEHAVVSALSRIRTPTGPSGVAVALLAGHGGAGASTLAAAVGLLATEQGAGALLLDLDDLGGGQDLMLGIEDQPGLRWQELTLESGQVAADSLHAALPHARGGLAVLTSRRGSAQLVRPETALAAIDACRAHGDVVVVDLPRRDDELAAAVVEAADVVVVVCSATIRSCAATREVVRRMGSRSGRLEVVVRGPAPGGLRARQVAEVIGLPLLGATRSDPRVPWQLESGGLVLGRRSPLRRTAEAVLQRGVDSRRGRR</sequence>
<dbReference type="EMBL" id="PEBD01000004">
    <property type="protein sequence ID" value="PHV68015.1"/>
    <property type="molecule type" value="Genomic_DNA"/>
</dbReference>
<dbReference type="GO" id="GO:0016887">
    <property type="term" value="F:ATP hydrolysis activity"/>
    <property type="evidence" value="ECO:0007669"/>
    <property type="project" value="TreeGrafter"/>
</dbReference>
<gene>
    <name evidence="2" type="ORF">CSW57_01695</name>
</gene>
<feature type="domain" description="Rv3660c-like CheY-like N-terminal" evidence="1">
    <location>
        <begin position="11"/>
        <end position="113"/>
    </location>
</feature>
<dbReference type="GO" id="GO:0051782">
    <property type="term" value="P:negative regulation of cell division"/>
    <property type="evidence" value="ECO:0007669"/>
    <property type="project" value="TreeGrafter"/>
</dbReference>
<dbReference type="PANTHER" id="PTHR43384">
    <property type="entry name" value="SEPTUM SITE-DETERMINING PROTEIN MIND HOMOLOG, CHLOROPLASTIC-RELATED"/>
    <property type="match status" value="1"/>
</dbReference>
<dbReference type="Proteomes" id="UP000225108">
    <property type="component" value="Unassembled WGS sequence"/>
</dbReference>
<dbReference type="InterPro" id="IPR059050">
    <property type="entry name" value="Rv3660c_N"/>
</dbReference>